<dbReference type="PANTHER" id="PTHR33232">
    <property type="entry name" value="PROTEIN SIEVE ELEMENT OCCLUSION B-LIKE"/>
    <property type="match status" value="1"/>
</dbReference>
<name>A0ABD2YVL6_9GENT</name>
<dbReference type="EMBL" id="JBJUIK010000012">
    <property type="protein sequence ID" value="KAL3511364.1"/>
    <property type="molecule type" value="Genomic_DNA"/>
</dbReference>
<dbReference type="Proteomes" id="UP001630127">
    <property type="component" value="Unassembled WGS sequence"/>
</dbReference>
<evidence type="ECO:0000313" key="2">
    <source>
        <dbReference type="Proteomes" id="UP001630127"/>
    </source>
</evidence>
<keyword evidence="2" id="KW-1185">Reference proteome</keyword>
<sequence>MLIPFVDNFPLKDCSSNEKLLSSANSLSGDTDETDVVDKKMHSISELRNKLVVLLVSKPELLPIEKIFLLVQQTYDHPHQEKIGQRQPWLLISVVVNFIKQEWNFKEEPMMVVLDTNGMITNSNAMDMIWIWGAKPFPFSTLREKELWEKGDMDSATYNQWC</sequence>
<protein>
    <submittedName>
        <fullName evidence="1">Uncharacterized protein</fullName>
    </submittedName>
</protein>
<accession>A0ABD2YVL6</accession>
<comment type="caution">
    <text evidence="1">The sequence shown here is derived from an EMBL/GenBank/DDBJ whole genome shotgun (WGS) entry which is preliminary data.</text>
</comment>
<dbReference type="PANTHER" id="PTHR33232:SF11">
    <property type="entry name" value="PROTEIN SIEVE ELEMENT OCCLUSION C"/>
    <property type="match status" value="1"/>
</dbReference>
<dbReference type="InterPro" id="IPR039299">
    <property type="entry name" value="SEOA"/>
</dbReference>
<proteinExistence type="predicted"/>
<evidence type="ECO:0000313" key="1">
    <source>
        <dbReference type="EMBL" id="KAL3511364.1"/>
    </source>
</evidence>
<reference evidence="1 2" key="1">
    <citation type="submission" date="2024-11" db="EMBL/GenBank/DDBJ databases">
        <title>A near-complete genome assembly of Cinchona calisaya.</title>
        <authorList>
            <person name="Lian D.C."/>
            <person name="Zhao X.W."/>
            <person name="Wei L."/>
        </authorList>
    </citation>
    <scope>NUCLEOTIDE SEQUENCE [LARGE SCALE GENOMIC DNA]</scope>
    <source>
        <tissue evidence="1">Nenye</tissue>
    </source>
</reference>
<dbReference type="AlphaFoldDB" id="A0ABD2YVL6"/>
<gene>
    <name evidence="1" type="ORF">ACH5RR_030765</name>
</gene>
<organism evidence="1 2">
    <name type="scientific">Cinchona calisaya</name>
    <dbReference type="NCBI Taxonomy" id="153742"/>
    <lineage>
        <taxon>Eukaryota</taxon>
        <taxon>Viridiplantae</taxon>
        <taxon>Streptophyta</taxon>
        <taxon>Embryophyta</taxon>
        <taxon>Tracheophyta</taxon>
        <taxon>Spermatophyta</taxon>
        <taxon>Magnoliopsida</taxon>
        <taxon>eudicotyledons</taxon>
        <taxon>Gunneridae</taxon>
        <taxon>Pentapetalae</taxon>
        <taxon>asterids</taxon>
        <taxon>lamiids</taxon>
        <taxon>Gentianales</taxon>
        <taxon>Rubiaceae</taxon>
        <taxon>Cinchonoideae</taxon>
        <taxon>Cinchoneae</taxon>
        <taxon>Cinchona</taxon>
    </lineage>
</organism>